<dbReference type="InterPro" id="IPR052403">
    <property type="entry name" value="LINC-complex_assoc"/>
</dbReference>
<dbReference type="EMBL" id="MNPL01006173">
    <property type="protein sequence ID" value="OQR75567.1"/>
    <property type="molecule type" value="Genomic_DNA"/>
</dbReference>
<dbReference type="Pfam" id="PF10541">
    <property type="entry name" value="KASH"/>
    <property type="match status" value="1"/>
</dbReference>
<dbReference type="Gene3D" id="1.20.58.60">
    <property type="match status" value="1"/>
</dbReference>
<dbReference type="PANTHER" id="PTHR47535">
    <property type="entry name" value="MUSCLE-SPECIFIC PROTEIN 300 KDA, ISOFORM G"/>
    <property type="match status" value="1"/>
</dbReference>
<keyword evidence="12" id="KW-1185">Reference proteome</keyword>
<feature type="non-terminal residue" evidence="11">
    <location>
        <position position="1"/>
    </location>
</feature>
<evidence type="ECO:0000256" key="4">
    <source>
        <dbReference type="ARBA" id="ARBA00022737"/>
    </source>
</evidence>
<dbReference type="OrthoDB" id="6510180at2759"/>
<comment type="similarity">
    <text evidence="2">Belongs to the nesprin family.</text>
</comment>
<dbReference type="SMART" id="SM01249">
    <property type="entry name" value="KASH"/>
    <property type="match status" value="1"/>
</dbReference>
<evidence type="ECO:0000256" key="5">
    <source>
        <dbReference type="ARBA" id="ARBA00022989"/>
    </source>
</evidence>
<feature type="coiled-coil region" evidence="9">
    <location>
        <begin position="990"/>
        <end position="1034"/>
    </location>
</feature>
<organism evidence="11 12">
    <name type="scientific">Tropilaelaps mercedesae</name>
    <dbReference type="NCBI Taxonomy" id="418985"/>
    <lineage>
        <taxon>Eukaryota</taxon>
        <taxon>Metazoa</taxon>
        <taxon>Ecdysozoa</taxon>
        <taxon>Arthropoda</taxon>
        <taxon>Chelicerata</taxon>
        <taxon>Arachnida</taxon>
        <taxon>Acari</taxon>
        <taxon>Parasitiformes</taxon>
        <taxon>Mesostigmata</taxon>
        <taxon>Gamasina</taxon>
        <taxon>Dermanyssoidea</taxon>
        <taxon>Laelapidae</taxon>
        <taxon>Tropilaelaps</taxon>
    </lineage>
</organism>
<accession>A0A1V9XPZ0</accession>
<dbReference type="PANTHER" id="PTHR47535:SF1">
    <property type="entry name" value="NESPRIN-1"/>
    <property type="match status" value="1"/>
</dbReference>
<comment type="caution">
    <text evidence="11">The sequence shown here is derived from an EMBL/GenBank/DDBJ whole genome shotgun (WGS) entry which is preliminary data.</text>
</comment>
<keyword evidence="4" id="KW-0677">Repeat</keyword>
<name>A0A1V9XPZ0_9ACAR</name>
<dbReference type="SUPFAM" id="SSF46966">
    <property type="entry name" value="Spectrin repeat"/>
    <property type="match status" value="1"/>
</dbReference>
<keyword evidence="9" id="KW-0175">Coiled coil</keyword>
<dbReference type="InterPro" id="IPR012315">
    <property type="entry name" value="KASH"/>
</dbReference>
<dbReference type="InParanoid" id="A0A1V9XPZ0"/>
<dbReference type="GO" id="GO:0034993">
    <property type="term" value="C:meiotic nuclear membrane microtubule tethering complex"/>
    <property type="evidence" value="ECO:0007669"/>
    <property type="project" value="TreeGrafter"/>
</dbReference>
<feature type="coiled-coil region" evidence="9">
    <location>
        <begin position="412"/>
        <end position="466"/>
    </location>
</feature>
<feature type="domain" description="KASH" evidence="10">
    <location>
        <begin position="1776"/>
        <end position="1835"/>
    </location>
</feature>
<evidence type="ECO:0000256" key="3">
    <source>
        <dbReference type="ARBA" id="ARBA00022692"/>
    </source>
</evidence>
<keyword evidence="6 8" id="KW-0472">Membrane</keyword>
<keyword evidence="3 8" id="KW-0812">Transmembrane</keyword>
<evidence type="ECO:0000256" key="6">
    <source>
        <dbReference type="ARBA" id="ARBA00023136"/>
    </source>
</evidence>
<keyword evidence="5" id="KW-1133">Transmembrane helix</keyword>
<gene>
    <name evidence="11" type="ORF">BIW11_08335</name>
</gene>
<reference evidence="11 12" key="1">
    <citation type="journal article" date="2017" name="Gigascience">
        <title>Draft genome of the honey bee ectoparasitic mite, Tropilaelaps mercedesae, is shaped by the parasitic life history.</title>
        <authorList>
            <person name="Dong X."/>
            <person name="Armstrong S.D."/>
            <person name="Xia D."/>
            <person name="Makepeace B.L."/>
            <person name="Darby A.C."/>
            <person name="Kadowaki T."/>
        </authorList>
    </citation>
    <scope>NUCLEOTIDE SEQUENCE [LARGE SCALE GENOMIC DNA]</scope>
    <source>
        <strain evidence="11">Wuxi-XJTLU</strain>
    </source>
</reference>
<feature type="topological domain" description="Cytoplasmic" evidence="8">
    <location>
        <begin position="1"/>
        <end position="1784"/>
    </location>
</feature>
<evidence type="ECO:0000313" key="11">
    <source>
        <dbReference type="EMBL" id="OQR75567.1"/>
    </source>
</evidence>
<evidence type="ECO:0000256" key="7">
    <source>
        <dbReference type="ARBA" id="ARBA00023242"/>
    </source>
</evidence>
<evidence type="ECO:0000256" key="8">
    <source>
        <dbReference type="PROSITE-ProRule" id="PRU00385"/>
    </source>
</evidence>
<feature type="coiled-coil region" evidence="9">
    <location>
        <begin position="1470"/>
        <end position="1497"/>
    </location>
</feature>
<comment type="subcellular location">
    <subcellularLocation>
        <location evidence="1">Nucleus membrane</location>
    </subcellularLocation>
</comment>
<keyword evidence="7" id="KW-0539">Nucleus</keyword>
<dbReference type="Proteomes" id="UP000192247">
    <property type="component" value="Unassembled WGS sequence"/>
</dbReference>
<dbReference type="PROSITE" id="PS51049">
    <property type="entry name" value="KASH"/>
    <property type="match status" value="1"/>
</dbReference>
<dbReference type="GO" id="GO:0005640">
    <property type="term" value="C:nuclear outer membrane"/>
    <property type="evidence" value="ECO:0007669"/>
    <property type="project" value="TreeGrafter"/>
</dbReference>
<dbReference type="GO" id="GO:0051015">
    <property type="term" value="F:actin filament binding"/>
    <property type="evidence" value="ECO:0007669"/>
    <property type="project" value="TreeGrafter"/>
</dbReference>
<evidence type="ECO:0000256" key="1">
    <source>
        <dbReference type="ARBA" id="ARBA00004126"/>
    </source>
</evidence>
<dbReference type="GO" id="GO:0005737">
    <property type="term" value="C:cytoplasm"/>
    <property type="evidence" value="ECO:0007669"/>
    <property type="project" value="TreeGrafter"/>
</dbReference>
<dbReference type="GO" id="GO:0007097">
    <property type="term" value="P:nuclear migration"/>
    <property type="evidence" value="ECO:0007669"/>
    <property type="project" value="TreeGrafter"/>
</dbReference>
<evidence type="ECO:0000313" key="12">
    <source>
        <dbReference type="Proteomes" id="UP000192247"/>
    </source>
</evidence>
<protein>
    <recommendedName>
        <fullName evidence="10">KASH domain-containing protein</fullName>
    </recommendedName>
</protein>
<sequence length="1835" mass="208273">PKEALPEHSVSPLPGSAELVEIETSDTLTEDQDVASRRQNLQNVLEVAQQILNLDVSLLRASSSFHTYKQRLLDLIQLIQRLGNDCPSQQISVDETVQQLAERHSQLDSLERPNDESALDVELQMLRYMMMGIEHVTEAGAEDVQLQPVQPAPIVRPTIAEPTYSLCSLAERLVQRPSGDNVSRVEYLHLLRLLMEKVIFLQHSVDVQADHRTAVDEQCRLRHLFKLLQEQAGRLFPGDSQLQAMFEDIDSALKMLVAATAKHLPESQARRAKLTRQTSKTATELNKNLSQHAGIICAQLDRMFIENVPLQVASLSVLDAAIAYLTSLRHSLKTSLYKLQQSSPESEDNLTQVSARCIEAVQLADDKILRLRNAQRVYAEMWQLVQAELPEEVTSADEHQFVLEIQRLPTNTVLVEEVLRALQQRLHNLRERRIEARKALRNKLRLQAKESGYTEATQQLKQAEALQDQFAASHSVYALLQADAILGNLLASSVPDTDELARKLRSRQMDMIRSLADDLDRYADDIISATKELPADSVRNLREHILKKIRDKKSPSYDIPCGLQAVDNWNRHFEEASSNIDSHQITAVFDAVNETASKSFHEEKPCPSALNEDIQTLILEVHHDVLNSELGKIDASTENDPERVRCLRMLILAALQQIDARLAVTTHRGLQELGHRLHSMLEKVNKRIGELSQEEGILREADDFLQQMQVAINDAQMVHAGVDALQQVMQNRQSLVTKLHSVKSFPRQVEDLSKRQVTPYTIVGCALHGSLCKLFINKLFFIFYIAVATRWEETAELLITVEAFEKRQKRIRDAQEQVVLGENPLEIYQQLEPDLRAALGRVNLPEDVTYESDPTYVLRTLENVETELGQPEKSDLVYQGKLQRCLKEMLKASDHMKYQPTQYELRRRWHNDFTRLVETICKLEAAIATREDKSSLVNQLLAYTCESGRLLRLSPNTEERRVQNVGLWEYAVLIRCKLRANRGKLPVELHMSLEQTVAQIEGTLQRFSEEDDLLDMTRDRIEHLRSLLNELASDTLRLRSGVAVCDPGTVCDLFQQADIEQQIKAIQDIQQNVLDNLPLLAHRQALDYESNLACLNAPKILEAAKAVLRYRTNADLVVQMEELPLPAFNVIVVDQQTAFQHLEESLGQVDCEIVASQDKPVHEFFHDFNENIVPMCEASLLQAQLCEKLPAIAAKSSKLVEENEKNLHGLQRRLQQVLILTNDLLTSLEAFKQSMDDVEAQLYRPFTFDDPPQLDRVIEELEKQKSNKHLAESFASLERSFNELLKYYHDLIPRGTEETIKKELTEYRKRNDAICKLYKTRVKQLRSMRVGWNQLCTSLAFAEEALLDIERDLTLMHSSTTDELAHLQAIKDSLESRIVEQHTRINHLYLTLSNRGFINDELQARVKKLNTKWNRLYANCLERTAQAAEAISHWNRFELDKQTIMVELTEVDIQMTKMATGALPLSDENLEDVGHRLQTTERQLQELEKQASDLRGDTIDDLVFSCSELDLGPLHSHHMELLANVDRLRHRLPAQQFQLDPTVLLLMTSSTNMQLLHRLSLDDSHTRPCSEAPAEDTVNPSDVIDFPSSLREVQELKAGAETIRGSSGDIGSRINDFSELLLRCDELKRSVDATHDEEIRDAYKTLIATTLSETQAELQATLVEAAHLDDIVGQLSDWLTAAEDRLASVETDDGKLAELATIRDDLEQARPLVYALQQAKTFSPSLHDSIEVVAQQMDRLLSLCTLHGLQMSHEVSPASSVEDLLPLGEPAETRWQWFMSRVMRTSLPIQALLLLLLGAASLLPISEDDFSCVFANNFARSMNPMLKFPAGPPPV</sequence>
<evidence type="ECO:0000256" key="2">
    <source>
        <dbReference type="ARBA" id="ARBA00008619"/>
    </source>
</evidence>
<evidence type="ECO:0000259" key="10">
    <source>
        <dbReference type="PROSITE" id="PS51049"/>
    </source>
</evidence>
<evidence type="ECO:0000256" key="9">
    <source>
        <dbReference type="SAM" id="Coils"/>
    </source>
</evidence>
<feature type="topological domain" description="Perinuclear space" evidence="8">
    <location>
        <begin position="1806"/>
        <end position="1835"/>
    </location>
</feature>
<proteinExistence type="inferred from homology"/>
<dbReference type="STRING" id="418985.A0A1V9XPZ0"/>